<gene>
    <name evidence="2" type="ORF">UFOVP821_8</name>
</gene>
<proteinExistence type="predicted"/>
<dbReference type="InterPro" id="IPR027417">
    <property type="entry name" value="P-loop_NTPase"/>
</dbReference>
<dbReference type="SMART" id="SM00487">
    <property type="entry name" value="DEXDc"/>
    <property type="match status" value="1"/>
</dbReference>
<protein>
    <submittedName>
        <fullName evidence="2">DEXDc domain containing protein</fullName>
    </submittedName>
</protein>
<dbReference type="PANTHER" id="PTHR10799">
    <property type="entry name" value="SNF2/RAD54 HELICASE FAMILY"/>
    <property type="match status" value="1"/>
</dbReference>
<dbReference type="InterPro" id="IPR038718">
    <property type="entry name" value="SNF2-like_sf"/>
</dbReference>
<dbReference type="Pfam" id="PF00176">
    <property type="entry name" value="SNF2-rel_dom"/>
    <property type="match status" value="1"/>
</dbReference>
<dbReference type="Gene3D" id="3.40.50.300">
    <property type="entry name" value="P-loop containing nucleotide triphosphate hydrolases"/>
    <property type="match status" value="1"/>
</dbReference>
<name>A0A6J5NZM5_9CAUD</name>
<feature type="domain" description="Helicase ATP-binding" evidence="1">
    <location>
        <begin position="15"/>
        <end position="187"/>
    </location>
</feature>
<dbReference type="SUPFAM" id="SSF52540">
    <property type="entry name" value="P-loop containing nucleoside triphosphate hydrolases"/>
    <property type="match status" value="2"/>
</dbReference>
<organism evidence="2">
    <name type="scientific">uncultured Caudovirales phage</name>
    <dbReference type="NCBI Taxonomy" id="2100421"/>
    <lineage>
        <taxon>Viruses</taxon>
        <taxon>Duplodnaviria</taxon>
        <taxon>Heunggongvirae</taxon>
        <taxon>Uroviricota</taxon>
        <taxon>Caudoviricetes</taxon>
        <taxon>Peduoviridae</taxon>
        <taxon>Maltschvirus</taxon>
        <taxon>Maltschvirus maltsch</taxon>
    </lineage>
</organism>
<dbReference type="PROSITE" id="PS51192">
    <property type="entry name" value="HELICASE_ATP_BIND_1"/>
    <property type="match status" value="1"/>
</dbReference>
<evidence type="ECO:0000313" key="2">
    <source>
        <dbReference type="EMBL" id="CAB4165019.1"/>
    </source>
</evidence>
<dbReference type="EMBL" id="LR796768">
    <property type="protein sequence ID" value="CAB4165019.1"/>
    <property type="molecule type" value="Genomic_DNA"/>
</dbReference>
<sequence>MSITFKPRPYQGLLLDHFHRTPRCNGWAGMGLGKTVSALTAVSEWQDLGVDAGPVLVVAPLRVAQSTWPDEQRKWNHLRDVPVQFVGGTRQQRIKAVLENAPVHTINLEQVPWLVDQFGKAWPYRTIIVDESTRLKGFRLRQGTERAKALARVAHTSKVARWINLTGTPASNGLTDLWGPQWYIDRGSRLGLTFKAFRDRWFHYDPLRYITRALPHAMDEITSLLRDCTLTLEAKDWFDLKAPIVHQVLVDLPDKARSHYDDMFRLFVTAISSTVVDAKTAADKSIKCLQLANGAVFTDNGAYIETHSAKLDALESIVNEAGGPVLVAYQFTHDRERILKAFRQARVLDDDPQTITDWNAGKIPILLAHPKSAGHGLNLQHGGNVLAFFGHWWDLELRDQMVERIGPTRQLQSGYDRPVFIYDIVARDTVDLLVLAKHATKRSIQDVVLDSVKQSKRN</sequence>
<reference evidence="2" key="1">
    <citation type="submission" date="2020-04" db="EMBL/GenBank/DDBJ databases">
        <authorList>
            <person name="Chiriac C."/>
            <person name="Salcher M."/>
            <person name="Ghai R."/>
            <person name="Kavagutti S V."/>
        </authorList>
    </citation>
    <scope>NUCLEOTIDE SEQUENCE</scope>
</reference>
<evidence type="ECO:0000259" key="1">
    <source>
        <dbReference type="PROSITE" id="PS51192"/>
    </source>
</evidence>
<dbReference type="GO" id="GO:0005524">
    <property type="term" value="F:ATP binding"/>
    <property type="evidence" value="ECO:0007669"/>
    <property type="project" value="InterPro"/>
</dbReference>
<dbReference type="Gene3D" id="3.40.50.10810">
    <property type="entry name" value="Tandem AAA-ATPase domain"/>
    <property type="match status" value="1"/>
</dbReference>
<dbReference type="InterPro" id="IPR000330">
    <property type="entry name" value="SNF2_N"/>
</dbReference>
<accession>A0A6J5NZM5</accession>
<dbReference type="InterPro" id="IPR014001">
    <property type="entry name" value="Helicase_ATP-bd"/>
</dbReference>